<keyword evidence="4 7" id="KW-1133">Transmembrane helix</keyword>
<dbReference type="EMBL" id="FMXQ01000002">
    <property type="protein sequence ID" value="SDB17943.1"/>
    <property type="molecule type" value="Genomic_DNA"/>
</dbReference>
<evidence type="ECO:0000256" key="7">
    <source>
        <dbReference type="SAM" id="Phobius"/>
    </source>
</evidence>
<name>A0A1G6BBK0_9HYPH</name>
<dbReference type="GO" id="GO:0004713">
    <property type="term" value="F:protein tyrosine kinase activity"/>
    <property type="evidence" value="ECO:0007669"/>
    <property type="project" value="TreeGrafter"/>
</dbReference>
<comment type="subcellular location">
    <subcellularLocation>
        <location evidence="1">Cell membrane</location>
        <topology evidence="1">Multi-pass membrane protein</topology>
    </subcellularLocation>
</comment>
<keyword evidence="2" id="KW-1003">Cell membrane</keyword>
<evidence type="ECO:0000259" key="8">
    <source>
        <dbReference type="Pfam" id="PF02706"/>
    </source>
</evidence>
<evidence type="ECO:0000256" key="3">
    <source>
        <dbReference type="ARBA" id="ARBA00022692"/>
    </source>
</evidence>
<dbReference type="GO" id="GO:0005886">
    <property type="term" value="C:plasma membrane"/>
    <property type="evidence" value="ECO:0007669"/>
    <property type="project" value="UniProtKB-SubCell"/>
</dbReference>
<dbReference type="AlphaFoldDB" id="A0A1G6BBK0"/>
<dbReference type="InterPro" id="IPR027417">
    <property type="entry name" value="P-loop_NTPase"/>
</dbReference>
<evidence type="ECO:0000313" key="9">
    <source>
        <dbReference type="EMBL" id="SDB17943.1"/>
    </source>
</evidence>
<keyword evidence="6" id="KW-0175">Coiled coil</keyword>
<gene>
    <name evidence="9" type="ORF">SAMN02982931_01450</name>
</gene>
<sequence length="711" mass="76093">MATDVEIDVRALFISLLKALPFIVIFTALVGAGTFYLLSNMTPVYTSETTVLIETGESDLTRSTSSTETAAVLDREAVTSQVQLIRSGDLAKVVASKLDLEAQPEYQKAIKDSSFVKDLLVDLGLARSPSDASIEERVLAEYYRNLQVLAIADSRVITISFSSTDPQLAARGANAIAAEYIAMQRSAMRNTNEDATQWLESEIADLREKVAAAEASVAAYRVSNDLFTSGGQTPTTLNQQALADLNAERARVRATRTDAETKAAQIRASLKSGAVPNITEVLNSQLIQRLIEQQVALRAQVAELSATLLSGHPRMRELNAQLADLNAQVTAEAQKIVAALEAEVDLSAAREAEIERRLTGLKATVATAGDAEVQLRALEREATAQRELLDTYLLRYREALGRQNGDYLPANARVISSALVPIEPSFPKVIPMTAAAVAAAFLLAIAIFLVRELSSGRPMRRVAFGAPVPLVPGSMPVGGHVRWADGQRRMMTSEPTLAPLMANEAEQSLARISGDIVAGGRHRILVTEADGGDESRRPLAAAALTRALARVDRRAVLIDFRRDGANSDAMCEGGNPPGFTDLYAGAASFAQVVLRDRRSRAHFIPSGRLPLLPKILTGDRMATVLDSLDETYDHVVLDAGDDMIEVLGPSADIAMVVSEFGAADPRTARAFDRITAVSSADIMLLIVDPATTGKALAVADVREDAVTGAAA</sequence>
<dbReference type="RefSeq" id="WP_175478323.1">
    <property type="nucleotide sequence ID" value="NZ_FMXQ01000002.1"/>
</dbReference>
<dbReference type="InterPro" id="IPR003856">
    <property type="entry name" value="LPS_length_determ_N"/>
</dbReference>
<dbReference type="InterPro" id="IPR050445">
    <property type="entry name" value="Bact_polysacc_biosynth/exp"/>
</dbReference>
<feature type="transmembrane region" description="Helical" evidence="7">
    <location>
        <begin position="12"/>
        <end position="38"/>
    </location>
</feature>
<keyword evidence="3 7" id="KW-0812">Transmembrane</keyword>
<reference evidence="9 10" key="1">
    <citation type="submission" date="2016-10" db="EMBL/GenBank/DDBJ databases">
        <authorList>
            <person name="de Groot N.N."/>
        </authorList>
    </citation>
    <scope>NUCLEOTIDE SEQUENCE [LARGE SCALE GENOMIC DNA]</scope>
    <source>
        <strain evidence="9 10">ATCC 35022</strain>
    </source>
</reference>
<evidence type="ECO:0000256" key="1">
    <source>
        <dbReference type="ARBA" id="ARBA00004651"/>
    </source>
</evidence>
<organism evidence="9 10">
    <name type="scientific">Bauldia litoralis</name>
    <dbReference type="NCBI Taxonomy" id="665467"/>
    <lineage>
        <taxon>Bacteria</taxon>
        <taxon>Pseudomonadati</taxon>
        <taxon>Pseudomonadota</taxon>
        <taxon>Alphaproteobacteria</taxon>
        <taxon>Hyphomicrobiales</taxon>
        <taxon>Kaistiaceae</taxon>
        <taxon>Bauldia</taxon>
    </lineage>
</organism>
<feature type="coiled-coil region" evidence="6">
    <location>
        <begin position="361"/>
        <end position="395"/>
    </location>
</feature>
<dbReference type="Pfam" id="PF02706">
    <property type="entry name" value="Wzz"/>
    <property type="match status" value="1"/>
</dbReference>
<accession>A0A1G6BBK0</accession>
<dbReference type="Proteomes" id="UP000199071">
    <property type="component" value="Unassembled WGS sequence"/>
</dbReference>
<keyword evidence="5 7" id="KW-0472">Membrane</keyword>
<feature type="coiled-coil region" evidence="6">
    <location>
        <begin position="196"/>
        <end position="262"/>
    </location>
</feature>
<protein>
    <submittedName>
        <fullName evidence="9">Uncharacterized protein involved in exopolysaccharide biosynthesis</fullName>
    </submittedName>
</protein>
<feature type="domain" description="Polysaccharide chain length determinant N-terminal" evidence="8">
    <location>
        <begin position="6"/>
        <end position="98"/>
    </location>
</feature>
<evidence type="ECO:0000256" key="2">
    <source>
        <dbReference type="ARBA" id="ARBA00022475"/>
    </source>
</evidence>
<feature type="transmembrane region" description="Helical" evidence="7">
    <location>
        <begin position="429"/>
        <end position="450"/>
    </location>
</feature>
<proteinExistence type="predicted"/>
<evidence type="ECO:0000256" key="5">
    <source>
        <dbReference type="ARBA" id="ARBA00023136"/>
    </source>
</evidence>
<evidence type="ECO:0000256" key="6">
    <source>
        <dbReference type="SAM" id="Coils"/>
    </source>
</evidence>
<evidence type="ECO:0000313" key="10">
    <source>
        <dbReference type="Proteomes" id="UP000199071"/>
    </source>
</evidence>
<dbReference type="SUPFAM" id="SSF52540">
    <property type="entry name" value="P-loop containing nucleoside triphosphate hydrolases"/>
    <property type="match status" value="1"/>
</dbReference>
<dbReference type="PANTHER" id="PTHR32309:SF13">
    <property type="entry name" value="FERRIC ENTEROBACTIN TRANSPORT PROTEIN FEPE"/>
    <property type="match status" value="1"/>
</dbReference>
<dbReference type="STRING" id="665467.SAMN02982931_01450"/>
<evidence type="ECO:0000256" key="4">
    <source>
        <dbReference type="ARBA" id="ARBA00022989"/>
    </source>
</evidence>
<keyword evidence="10" id="KW-1185">Reference proteome</keyword>
<feature type="coiled-coil region" evidence="6">
    <location>
        <begin position="287"/>
        <end position="335"/>
    </location>
</feature>
<dbReference type="PANTHER" id="PTHR32309">
    <property type="entry name" value="TYROSINE-PROTEIN KINASE"/>
    <property type="match status" value="1"/>
</dbReference>
<dbReference type="Gene3D" id="3.40.50.300">
    <property type="entry name" value="P-loop containing nucleotide triphosphate hydrolases"/>
    <property type="match status" value="1"/>
</dbReference>